<sequence>MINVFEINAMEIKIATNIDTDIFYAVIKFLKENGWELTIEYDENLFDKGVDFDFYRFEKNTETVLLVWNNWFEGEIKATKEILNEIAKHFNCTLEYGIPEYLHEQNIINDLKPLLKFKKKH</sequence>
<organism evidence="1 2">
    <name type="scientific">Pedobacter suwonensis</name>
    <dbReference type="NCBI Taxonomy" id="332999"/>
    <lineage>
        <taxon>Bacteria</taxon>
        <taxon>Pseudomonadati</taxon>
        <taxon>Bacteroidota</taxon>
        <taxon>Sphingobacteriia</taxon>
        <taxon>Sphingobacteriales</taxon>
        <taxon>Sphingobacteriaceae</taxon>
        <taxon>Pedobacter</taxon>
    </lineage>
</organism>
<keyword evidence="2" id="KW-1185">Reference proteome</keyword>
<protein>
    <submittedName>
        <fullName evidence="1">Uncharacterized protein</fullName>
    </submittedName>
</protein>
<accession>A0A1I0SZV3</accession>
<evidence type="ECO:0000313" key="2">
    <source>
        <dbReference type="Proteomes" id="UP000198836"/>
    </source>
</evidence>
<dbReference type="STRING" id="332999.SAMN04488511_10478"/>
<gene>
    <name evidence="1" type="ORF">SAMN04488511_10478</name>
</gene>
<dbReference type="Proteomes" id="UP000198836">
    <property type="component" value="Unassembled WGS sequence"/>
</dbReference>
<dbReference type="AlphaFoldDB" id="A0A1I0SZV3"/>
<dbReference type="EMBL" id="FOJM01000004">
    <property type="protein sequence ID" value="SFA44316.1"/>
    <property type="molecule type" value="Genomic_DNA"/>
</dbReference>
<name>A0A1I0SZV3_9SPHI</name>
<proteinExistence type="predicted"/>
<reference evidence="2" key="1">
    <citation type="submission" date="2016-10" db="EMBL/GenBank/DDBJ databases">
        <authorList>
            <person name="Varghese N."/>
            <person name="Submissions S."/>
        </authorList>
    </citation>
    <scope>NUCLEOTIDE SEQUENCE [LARGE SCALE GENOMIC DNA]</scope>
    <source>
        <strain evidence="2">DSM 18130</strain>
    </source>
</reference>
<evidence type="ECO:0000313" key="1">
    <source>
        <dbReference type="EMBL" id="SFA44316.1"/>
    </source>
</evidence>